<dbReference type="Proteomes" id="UP000634660">
    <property type="component" value="Unassembled WGS sequence"/>
</dbReference>
<organism evidence="3 4">
    <name type="scientific">Streptomyces subrutilus</name>
    <dbReference type="NCBI Taxonomy" id="36818"/>
    <lineage>
        <taxon>Bacteria</taxon>
        <taxon>Bacillati</taxon>
        <taxon>Actinomycetota</taxon>
        <taxon>Actinomycetes</taxon>
        <taxon>Kitasatosporales</taxon>
        <taxon>Streptomycetaceae</taxon>
        <taxon>Streptomyces</taxon>
    </lineage>
</organism>
<dbReference type="EMBL" id="BMVX01000027">
    <property type="protein sequence ID" value="GGZ88953.1"/>
    <property type="molecule type" value="Genomic_DNA"/>
</dbReference>
<reference evidence="2" key="1">
    <citation type="journal article" date="2014" name="Int. J. Syst. Evol. Microbiol.">
        <title>Complete genome sequence of Corynebacterium casei LMG S-19264T (=DSM 44701T), isolated from a smear-ripened cheese.</title>
        <authorList>
            <consortium name="US DOE Joint Genome Institute (JGI-PGF)"/>
            <person name="Walter F."/>
            <person name="Albersmeier A."/>
            <person name="Kalinowski J."/>
            <person name="Ruckert C."/>
        </authorList>
    </citation>
    <scope>NUCLEOTIDE SEQUENCE</scope>
    <source>
        <strain evidence="2">JCM 4834</strain>
    </source>
</reference>
<reference evidence="3 4" key="2">
    <citation type="submission" date="2017-09" db="EMBL/GenBank/DDBJ databases">
        <authorList>
            <person name="Lee N."/>
            <person name="Cho B.-K."/>
        </authorList>
    </citation>
    <scope>NUCLEOTIDE SEQUENCE [LARGE SCALE GENOMIC DNA]</scope>
    <source>
        <strain evidence="3 4">ATCC 27467</strain>
    </source>
</reference>
<evidence type="ECO:0000256" key="1">
    <source>
        <dbReference type="SAM" id="MobiDB-lite"/>
    </source>
</evidence>
<dbReference type="OrthoDB" id="4255520at2"/>
<evidence type="ECO:0000313" key="4">
    <source>
        <dbReference type="Proteomes" id="UP000326831"/>
    </source>
</evidence>
<dbReference type="RefSeq" id="WP_150521130.1">
    <property type="nucleotide sequence ID" value="NZ_BMVX01000027.1"/>
</dbReference>
<dbReference type="Proteomes" id="UP000326831">
    <property type="component" value="Chromosome"/>
</dbReference>
<proteinExistence type="predicted"/>
<name>A0A5P2UX59_9ACTN</name>
<reference evidence="2" key="3">
    <citation type="submission" date="2020-09" db="EMBL/GenBank/DDBJ databases">
        <authorList>
            <person name="Sun Q."/>
            <person name="Ohkuma M."/>
        </authorList>
    </citation>
    <scope>NUCLEOTIDE SEQUENCE</scope>
    <source>
        <strain evidence="2">JCM 4834</strain>
    </source>
</reference>
<dbReference type="EMBL" id="CP023701">
    <property type="protein sequence ID" value="QEU82124.1"/>
    <property type="molecule type" value="Genomic_DNA"/>
</dbReference>
<accession>A0A5P2UX59</accession>
<evidence type="ECO:0000313" key="2">
    <source>
        <dbReference type="EMBL" id="GGZ88953.1"/>
    </source>
</evidence>
<dbReference type="KEGG" id="ssub:CP968_31080"/>
<sequence>MGNETVVVHVPDESGGRRVQVGSEVLGLAHGLRDVAEFLRRDAPDWDEERVAASPLIDWRGGGPDTWPAPWGMDEA</sequence>
<gene>
    <name evidence="3" type="ORF">CP968_31080</name>
    <name evidence="2" type="ORF">GCM10010371_56080</name>
</gene>
<evidence type="ECO:0000313" key="3">
    <source>
        <dbReference type="EMBL" id="QEU82124.1"/>
    </source>
</evidence>
<feature type="region of interest" description="Disordered" evidence="1">
    <location>
        <begin position="57"/>
        <end position="76"/>
    </location>
</feature>
<protein>
    <submittedName>
        <fullName evidence="3">Uncharacterized protein</fullName>
    </submittedName>
</protein>
<dbReference type="AlphaFoldDB" id="A0A5P2UX59"/>
<keyword evidence="4" id="KW-1185">Reference proteome</keyword>